<organism evidence="2 3">
    <name type="scientific">Botryotinia fuckeliana (strain T4)</name>
    <name type="common">Noble rot fungus</name>
    <name type="synonym">Botrytis cinerea</name>
    <dbReference type="NCBI Taxonomy" id="999810"/>
    <lineage>
        <taxon>Eukaryota</taxon>
        <taxon>Fungi</taxon>
        <taxon>Dikarya</taxon>
        <taxon>Ascomycota</taxon>
        <taxon>Pezizomycotina</taxon>
        <taxon>Leotiomycetes</taxon>
        <taxon>Helotiales</taxon>
        <taxon>Sclerotiniaceae</taxon>
        <taxon>Botrytis</taxon>
    </lineage>
</organism>
<dbReference type="EMBL" id="FQ790355">
    <property type="protein sequence ID" value="CCD55544.1"/>
    <property type="molecule type" value="Genomic_DNA"/>
</dbReference>
<evidence type="ECO:0000313" key="3">
    <source>
        <dbReference type="Proteomes" id="UP000008177"/>
    </source>
</evidence>
<dbReference type="Proteomes" id="UP000008177">
    <property type="component" value="Unplaced contigs"/>
</dbReference>
<name>G2YV96_BOTF4</name>
<gene>
    <name evidence="2" type="ORF">BofuT4_P155350.1</name>
</gene>
<feature type="region of interest" description="Disordered" evidence="1">
    <location>
        <begin position="22"/>
        <end position="48"/>
    </location>
</feature>
<evidence type="ECO:0000313" key="2">
    <source>
        <dbReference type="EMBL" id="CCD55544.1"/>
    </source>
</evidence>
<evidence type="ECO:0000256" key="1">
    <source>
        <dbReference type="SAM" id="MobiDB-lite"/>
    </source>
</evidence>
<sequence length="127" mass="14790">MPLWTGSVLSLPYQYDQGRQHLPCPGEQEEQVDMDNSRIKGRREPRERKKLSSCYLIIDKELITVLVIEGEVRIQCQPCVCNHIMASLAPIISNILPHSQRRLRITLTPQVVINESKRIWLNTCLRW</sequence>
<accession>G2YV96</accession>
<dbReference type="AlphaFoldDB" id="G2YV96"/>
<proteinExistence type="predicted"/>
<dbReference type="InParanoid" id="G2YV96"/>
<feature type="compositionally biased region" description="Basic and acidic residues" evidence="1">
    <location>
        <begin position="35"/>
        <end position="47"/>
    </location>
</feature>
<dbReference type="HOGENOM" id="CLU_1970204_0_0_1"/>
<protein>
    <submittedName>
        <fullName evidence="2">Uncharacterized protein</fullName>
    </submittedName>
</protein>
<reference evidence="3" key="1">
    <citation type="journal article" date="2011" name="PLoS Genet.">
        <title>Genomic analysis of the necrotrophic fungal pathogens Sclerotinia sclerotiorum and Botrytis cinerea.</title>
        <authorList>
            <person name="Amselem J."/>
            <person name="Cuomo C.A."/>
            <person name="van Kan J.A."/>
            <person name="Viaud M."/>
            <person name="Benito E.P."/>
            <person name="Couloux A."/>
            <person name="Coutinho P.M."/>
            <person name="de Vries R.P."/>
            <person name="Dyer P.S."/>
            <person name="Fillinger S."/>
            <person name="Fournier E."/>
            <person name="Gout L."/>
            <person name="Hahn M."/>
            <person name="Kohn L."/>
            <person name="Lapalu N."/>
            <person name="Plummer K.M."/>
            <person name="Pradier J.M."/>
            <person name="Quevillon E."/>
            <person name="Sharon A."/>
            <person name="Simon A."/>
            <person name="ten Have A."/>
            <person name="Tudzynski B."/>
            <person name="Tudzynski P."/>
            <person name="Wincker P."/>
            <person name="Andrew M."/>
            <person name="Anthouard V."/>
            <person name="Beever R.E."/>
            <person name="Beffa R."/>
            <person name="Benoit I."/>
            <person name="Bouzid O."/>
            <person name="Brault B."/>
            <person name="Chen Z."/>
            <person name="Choquer M."/>
            <person name="Collemare J."/>
            <person name="Cotton P."/>
            <person name="Danchin E.G."/>
            <person name="Da Silva C."/>
            <person name="Gautier A."/>
            <person name="Giraud C."/>
            <person name="Giraud T."/>
            <person name="Gonzalez C."/>
            <person name="Grossetete S."/>
            <person name="Guldener U."/>
            <person name="Henrissat B."/>
            <person name="Howlett B.J."/>
            <person name="Kodira C."/>
            <person name="Kretschmer M."/>
            <person name="Lappartient A."/>
            <person name="Leroch M."/>
            <person name="Levis C."/>
            <person name="Mauceli E."/>
            <person name="Neuveglise C."/>
            <person name="Oeser B."/>
            <person name="Pearson M."/>
            <person name="Poulain J."/>
            <person name="Poussereau N."/>
            <person name="Quesneville H."/>
            <person name="Rascle C."/>
            <person name="Schumacher J."/>
            <person name="Segurens B."/>
            <person name="Sexton A."/>
            <person name="Silva E."/>
            <person name="Sirven C."/>
            <person name="Soanes D.M."/>
            <person name="Talbot N.J."/>
            <person name="Templeton M."/>
            <person name="Yandava C."/>
            <person name="Yarden O."/>
            <person name="Zeng Q."/>
            <person name="Rollins J.A."/>
            <person name="Lebrun M.H."/>
            <person name="Dickman M."/>
        </authorList>
    </citation>
    <scope>NUCLEOTIDE SEQUENCE [LARGE SCALE GENOMIC DNA]</scope>
    <source>
        <strain evidence="3">T4</strain>
    </source>
</reference>